<feature type="domain" description="Peptidase M16 C-terminal" evidence="6">
    <location>
        <begin position="703"/>
        <end position="881"/>
    </location>
</feature>
<reference evidence="8" key="1">
    <citation type="journal article" date="2019" name="Int. J. Syst. Evol. Microbiol.">
        <title>The Global Catalogue of Microorganisms (GCM) 10K type strain sequencing project: providing services to taxonomists for standard genome sequencing and annotation.</title>
        <authorList>
            <consortium name="The Broad Institute Genomics Platform"/>
            <consortium name="The Broad Institute Genome Sequencing Center for Infectious Disease"/>
            <person name="Wu L."/>
            <person name="Ma J."/>
        </authorList>
    </citation>
    <scope>NUCLEOTIDE SEQUENCE [LARGE SCALE GENOMIC DNA]</scope>
    <source>
        <strain evidence="8">CGMCC 1.15959</strain>
    </source>
</reference>
<organism evidence="7 8">
    <name type="scientific">Tsuneonella deserti</name>
    <dbReference type="NCBI Taxonomy" id="2035528"/>
    <lineage>
        <taxon>Bacteria</taxon>
        <taxon>Pseudomonadati</taxon>
        <taxon>Pseudomonadota</taxon>
        <taxon>Alphaproteobacteria</taxon>
        <taxon>Sphingomonadales</taxon>
        <taxon>Erythrobacteraceae</taxon>
        <taxon>Tsuneonella</taxon>
    </lineage>
</organism>
<dbReference type="SUPFAM" id="SSF63411">
    <property type="entry name" value="LuxS/MPP-like metallohydrolase"/>
    <property type="match status" value="4"/>
</dbReference>
<feature type="domain" description="Peptidase M16 N-terminal" evidence="5">
    <location>
        <begin position="556"/>
        <end position="673"/>
    </location>
</feature>
<comment type="caution">
    <text evidence="7">The sequence shown here is derived from an EMBL/GenBank/DDBJ whole genome shotgun (WGS) entry which is preliminary data.</text>
</comment>
<dbReference type="Proteomes" id="UP000619041">
    <property type="component" value="Unassembled WGS sequence"/>
</dbReference>
<dbReference type="Gene3D" id="3.30.830.10">
    <property type="entry name" value="Metalloenzyme, LuxS/M16 peptidase-like"/>
    <property type="match status" value="4"/>
</dbReference>
<sequence length="979" mass="103476">MKLVGQPIALPNFCLGTNMIARFASTSLLALALAACATAPAPELAATAPAPVAAPGAAPLAQLVDQVSIPYESFTLANGLTTLVHTDRKSPVVGVTLYYRVGSKNEPRGRTGFAHLFEHLMFGGSENVENFDIPLEAAGSTSTNGSTWYDRTNYVETVPTGALDRALMMEADRMGHLLGAVTQDKLDKQRGVVQNEKRQGDNQPYGLVEYAIGDGLLPVGHPYRHSTIGSMADLDAASLSDVRAWFRDNYAPNNVVLALAGDIDTATARAKVEKWFGDIPRGPEVQQVEAPVVSLSAPVTREMTDQVPVTRISRVWTGPGINDADAPALAVGLYILGGLASSRLDNQLVRGDELAVRVSAGNQQHEKLSFLQADLDVKPGIDRAAAEAAFEKVIGDFVATGPTADEVVRAATQIVSGQIGALEEVGGFGGKGATLAEGLLYSDDPANYKKQLEAIAALTPAQVRDAMQRWLTRPPLKLAVVPGTRTEDGAKMGGWGDEDTLPAPAPDARKPAPPIAKSPPIAIPPVADVGELTFPAIERATLSNGIPVQLARRTAIPKVIVDLRFDAGYAADGAARAGVHSLMVKALEEGTTTRDATRIAEDQERLGADISTGTSLDYDDVILSALSANLAPSLDLMADIVLNPAFRPDDVARLKNQRLADISQQLASPQGLAARALAPLVYGPDHPYGTVGALGTTAAVSQVTAEGLATEARRWLRPDTARITVVGDVAMAELLPQLERAFGKWTAPEGAAPAKNLTAPTPSGQKRLVVIDRPNSPQSVIYAGHLLPVTGRTAGLESLDLANEVLGDGFLSRLNLLIREEKGWSYGVRTGVTAPQGQRLFTLSAPVQSDRTGDSIALILDAMSQFAGGGKGVDATEFNRVTDGNIRGLPNRFQTNAQVLRALLDLQARGRPDDYYTKLPETYRAVKTGAIDTAARTYLGGDDLTIVVVGDRKVIDGQLAKLGLPITYLPVDTGVSSGE</sequence>
<gene>
    <name evidence="7" type="ORF">GCM10011515_04750</name>
</gene>
<feature type="domain" description="Peptidase M16 N-terminal" evidence="5">
    <location>
        <begin position="85"/>
        <end position="204"/>
    </location>
</feature>
<dbReference type="GO" id="GO:0006508">
    <property type="term" value="P:proteolysis"/>
    <property type="evidence" value="ECO:0007669"/>
    <property type="project" value="UniProtKB-KW"/>
</dbReference>
<dbReference type="EMBL" id="BMKL01000001">
    <property type="protein sequence ID" value="GGD88180.1"/>
    <property type="molecule type" value="Genomic_DNA"/>
</dbReference>
<dbReference type="PANTHER" id="PTHR11851">
    <property type="entry name" value="METALLOPROTEASE"/>
    <property type="match status" value="1"/>
</dbReference>
<dbReference type="Pfam" id="PF05193">
    <property type="entry name" value="Peptidase_M16_C"/>
    <property type="match status" value="2"/>
</dbReference>
<feature type="region of interest" description="Disordered" evidence="3">
    <location>
        <begin position="488"/>
        <end position="519"/>
    </location>
</feature>
<dbReference type="PANTHER" id="PTHR11851:SF49">
    <property type="entry name" value="MITOCHONDRIAL-PROCESSING PEPTIDASE SUBUNIT ALPHA"/>
    <property type="match status" value="1"/>
</dbReference>
<evidence type="ECO:0000256" key="2">
    <source>
        <dbReference type="ARBA" id="ARBA00023049"/>
    </source>
</evidence>
<dbReference type="InterPro" id="IPR011249">
    <property type="entry name" value="Metalloenz_LuxS/M16"/>
</dbReference>
<name>A0ABQ1RZE6_9SPHN</name>
<evidence type="ECO:0000256" key="4">
    <source>
        <dbReference type="SAM" id="SignalP"/>
    </source>
</evidence>
<keyword evidence="8" id="KW-1185">Reference proteome</keyword>
<dbReference type="InterPro" id="IPR011765">
    <property type="entry name" value="Pept_M16_N"/>
</dbReference>
<comment type="similarity">
    <text evidence="1">Belongs to the peptidase M16 family.</text>
</comment>
<accession>A0ABQ1RZE6</accession>
<feature type="chain" id="PRO_5045196887" evidence="4">
    <location>
        <begin position="46"/>
        <end position="979"/>
    </location>
</feature>
<feature type="domain" description="Peptidase M16 C-terminal" evidence="6">
    <location>
        <begin position="238"/>
        <end position="413"/>
    </location>
</feature>
<evidence type="ECO:0000259" key="5">
    <source>
        <dbReference type="Pfam" id="PF00675"/>
    </source>
</evidence>
<evidence type="ECO:0000313" key="8">
    <source>
        <dbReference type="Proteomes" id="UP000619041"/>
    </source>
</evidence>
<dbReference type="Pfam" id="PF00675">
    <property type="entry name" value="Peptidase_M16"/>
    <property type="match status" value="2"/>
</dbReference>
<keyword evidence="2" id="KW-0378">Hydrolase</keyword>
<evidence type="ECO:0000256" key="3">
    <source>
        <dbReference type="SAM" id="MobiDB-lite"/>
    </source>
</evidence>
<evidence type="ECO:0000256" key="1">
    <source>
        <dbReference type="ARBA" id="ARBA00007261"/>
    </source>
</evidence>
<keyword evidence="2" id="KW-0482">Metalloprotease</keyword>
<dbReference type="GO" id="GO:0008233">
    <property type="term" value="F:peptidase activity"/>
    <property type="evidence" value="ECO:0007669"/>
    <property type="project" value="UniProtKB-KW"/>
</dbReference>
<feature type="signal peptide" evidence="4">
    <location>
        <begin position="1"/>
        <end position="45"/>
    </location>
</feature>
<evidence type="ECO:0000313" key="7">
    <source>
        <dbReference type="EMBL" id="GGD88180.1"/>
    </source>
</evidence>
<dbReference type="InterPro" id="IPR007863">
    <property type="entry name" value="Peptidase_M16_C"/>
</dbReference>
<keyword evidence="7" id="KW-0645">Protease</keyword>
<evidence type="ECO:0000259" key="6">
    <source>
        <dbReference type="Pfam" id="PF05193"/>
    </source>
</evidence>
<protein>
    <submittedName>
        <fullName evidence="7">Zinc protease</fullName>
    </submittedName>
</protein>
<dbReference type="InterPro" id="IPR050361">
    <property type="entry name" value="MPP/UQCRC_Complex"/>
</dbReference>
<proteinExistence type="inferred from homology"/>
<keyword evidence="4" id="KW-0732">Signal</keyword>